<keyword evidence="7" id="KW-0675">Receptor</keyword>
<feature type="domain" description="Ionotropic glutamate receptor C-terminal" evidence="13">
    <location>
        <begin position="25"/>
        <end position="348"/>
    </location>
</feature>
<accession>A0A238KXP3</accession>
<keyword evidence="5" id="KW-0406">Ion transport</keyword>
<feature type="domain" description="Solute-binding protein family 3/N-terminal" evidence="12">
    <location>
        <begin position="35"/>
        <end position="349"/>
    </location>
</feature>
<dbReference type="Proteomes" id="UP000207598">
    <property type="component" value="Unassembled WGS sequence"/>
</dbReference>
<keyword evidence="9" id="KW-0407">Ion channel</keyword>
<keyword evidence="6 10" id="KW-0472">Membrane</keyword>
<feature type="transmembrane region" description="Helical" evidence="10">
    <location>
        <begin position="196"/>
        <end position="214"/>
    </location>
</feature>
<protein>
    <submittedName>
        <fullName evidence="14">Glutamine-binding periplasmic protein</fullName>
    </submittedName>
</protein>
<reference evidence="14 15" key="1">
    <citation type="submission" date="2017-05" db="EMBL/GenBank/DDBJ databases">
        <authorList>
            <person name="Song R."/>
            <person name="Chenine A.L."/>
            <person name="Ruprecht R.M."/>
        </authorList>
    </citation>
    <scope>NUCLEOTIDE SEQUENCE [LARGE SCALE GENOMIC DNA]</scope>
    <source>
        <strain evidence="14 15">CECT 8898</strain>
    </source>
</reference>
<dbReference type="GO" id="GO:0016020">
    <property type="term" value="C:membrane"/>
    <property type="evidence" value="ECO:0007669"/>
    <property type="project" value="UniProtKB-SubCell"/>
</dbReference>
<evidence type="ECO:0000256" key="9">
    <source>
        <dbReference type="ARBA" id="ARBA00023303"/>
    </source>
</evidence>
<keyword evidence="11" id="KW-0732">Signal</keyword>
<keyword evidence="8" id="KW-0325">Glycoprotein</keyword>
<feature type="signal peptide" evidence="11">
    <location>
        <begin position="1"/>
        <end position="23"/>
    </location>
</feature>
<dbReference type="EMBL" id="FXYF01000010">
    <property type="protein sequence ID" value="SMX46826.1"/>
    <property type="molecule type" value="Genomic_DNA"/>
</dbReference>
<keyword evidence="4 10" id="KW-1133">Transmembrane helix</keyword>
<evidence type="ECO:0000256" key="1">
    <source>
        <dbReference type="ARBA" id="ARBA00004141"/>
    </source>
</evidence>
<dbReference type="Gene3D" id="1.10.287.70">
    <property type="match status" value="1"/>
</dbReference>
<dbReference type="Pfam" id="PF00060">
    <property type="entry name" value="Lig_chan"/>
    <property type="match status" value="1"/>
</dbReference>
<evidence type="ECO:0000256" key="8">
    <source>
        <dbReference type="ARBA" id="ARBA00023180"/>
    </source>
</evidence>
<evidence type="ECO:0000256" key="4">
    <source>
        <dbReference type="ARBA" id="ARBA00022989"/>
    </source>
</evidence>
<evidence type="ECO:0000313" key="15">
    <source>
        <dbReference type="Proteomes" id="UP000207598"/>
    </source>
</evidence>
<dbReference type="SUPFAM" id="SSF81324">
    <property type="entry name" value="Voltage-gated potassium channels"/>
    <property type="match status" value="1"/>
</dbReference>
<dbReference type="GO" id="GO:0015276">
    <property type="term" value="F:ligand-gated monoatomic ion channel activity"/>
    <property type="evidence" value="ECO:0007669"/>
    <property type="project" value="InterPro"/>
</dbReference>
<evidence type="ECO:0000259" key="13">
    <source>
        <dbReference type="SMART" id="SM00079"/>
    </source>
</evidence>
<dbReference type="SMART" id="SM00079">
    <property type="entry name" value="PBPe"/>
    <property type="match status" value="1"/>
</dbReference>
<evidence type="ECO:0000256" key="6">
    <source>
        <dbReference type="ARBA" id="ARBA00023136"/>
    </source>
</evidence>
<dbReference type="AlphaFoldDB" id="A0A238KXP3"/>
<keyword evidence="15" id="KW-1185">Reference proteome</keyword>
<dbReference type="Gene3D" id="3.40.190.10">
    <property type="entry name" value="Periplasmic binding protein-like II"/>
    <property type="match status" value="3"/>
</dbReference>
<dbReference type="OrthoDB" id="9768183at2"/>
<evidence type="ECO:0000256" key="2">
    <source>
        <dbReference type="ARBA" id="ARBA00022448"/>
    </source>
</evidence>
<feature type="chain" id="PRO_5013144872" evidence="11">
    <location>
        <begin position="24"/>
        <end position="349"/>
    </location>
</feature>
<evidence type="ECO:0000256" key="7">
    <source>
        <dbReference type="ARBA" id="ARBA00023170"/>
    </source>
</evidence>
<dbReference type="PANTHER" id="PTHR18966">
    <property type="entry name" value="IONOTROPIC GLUTAMATE RECEPTOR"/>
    <property type="match status" value="1"/>
</dbReference>
<sequence length="349" mass="38868">MPRVLRPLLMLVWLLSGAVQAPAQTLVLTTVERPPFAMGTTTHDGFSIALMRQIADQIGREVRFETSPTFAEMLARVQNGEVDGAIANISITSERESVLDFTLPIFQSGLQIMVAGEARTSAWSYLFTLDILGWLAAAAAMLFGGGMLMWLFERRKQPYFERPLNEAMFPSFWWALNLVVNGGFEERMPRSPMGRVLSVVMVVASLFVVSLFVAKITSAMTVTALTSSINTLSDLDRRRVGSVQGSTASLFLEAREVRHQAYPGFSEMIEAFETGEVEALVFDGPLLKYYLSRNPETDAYLLARVFRSEDYGIALPAGSPLREPINQAILKLRENGSYDALLRTWFDEN</sequence>
<feature type="transmembrane region" description="Helical" evidence="10">
    <location>
        <begin position="131"/>
        <end position="152"/>
    </location>
</feature>
<evidence type="ECO:0000256" key="3">
    <source>
        <dbReference type="ARBA" id="ARBA00022692"/>
    </source>
</evidence>
<dbReference type="RefSeq" id="WP_094022311.1">
    <property type="nucleotide sequence ID" value="NZ_FXYF01000010.1"/>
</dbReference>
<evidence type="ECO:0000256" key="10">
    <source>
        <dbReference type="SAM" id="Phobius"/>
    </source>
</evidence>
<dbReference type="InterPro" id="IPR001320">
    <property type="entry name" value="Iontro_rcpt_C"/>
</dbReference>
<evidence type="ECO:0000313" key="14">
    <source>
        <dbReference type="EMBL" id="SMX46826.1"/>
    </source>
</evidence>
<dbReference type="SUPFAM" id="SSF53850">
    <property type="entry name" value="Periplasmic binding protein-like II"/>
    <property type="match status" value="1"/>
</dbReference>
<evidence type="ECO:0000256" key="11">
    <source>
        <dbReference type="SAM" id="SignalP"/>
    </source>
</evidence>
<name>A0A238KXP3_9RHOB</name>
<dbReference type="Pfam" id="PF00497">
    <property type="entry name" value="SBP_bac_3"/>
    <property type="match status" value="1"/>
</dbReference>
<dbReference type="InterPro" id="IPR015683">
    <property type="entry name" value="Ionotropic_Glu_rcpt"/>
</dbReference>
<evidence type="ECO:0000256" key="5">
    <source>
        <dbReference type="ARBA" id="ARBA00023065"/>
    </source>
</evidence>
<keyword evidence="2" id="KW-0813">Transport</keyword>
<keyword evidence="3 10" id="KW-0812">Transmembrane</keyword>
<dbReference type="SMART" id="SM00062">
    <property type="entry name" value="PBPb"/>
    <property type="match status" value="1"/>
</dbReference>
<proteinExistence type="predicted"/>
<comment type="subcellular location">
    <subcellularLocation>
        <location evidence="1">Membrane</location>
        <topology evidence="1">Multi-pass membrane protein</topology>
    </subcellularLocation>
</comment>
<organism evidence="14 15">
    <name type="scientific">Maliponia aquimaris</name>
    <dbReference type="NCBI Taxonomy" id="1673631"/>
    <lineage>
        <taxon>Bacteria</taxon>
        <taxon>Pseudomonadati</taxon>
        <taxon>Pseudomonadota</taxon>
        <taxon>Alphaproteobacteria</taxon>
        <taxon>Rhodobacterales</taxon>
        <taxon>Paracoccaceae</taxon>
        <taxon>Maliponia</taxon>
    </lineage>
</organism>
<dbReference type="InterPro" id="IPR001638">
    <property type="entry name" value="Solute-binding_3/MltF_N"/>
</dbReference>
<gene>
    <name evidence="14" type="primary">glnH_2</name>
    <name evidence="14" type="ORF">MAA8898_03535</name>
</gene>
<evidence type="ECO:0000259" key="12">
    <source>
        <dbReference type="SMART" id="SM00062"/>
    </source>
</evidence>